<dbReference type="STRING" id="29760.D7SM94"/>
<gene>
    <name evidence="1" type="ordered locus">VIT_10s0116g01060</name>
</gene>
<dbReference type="InParanoid" id="D7SM94"/>
<dbReference type="AlphaFoldDB" id="D7SM94"/>
<dbReference type="PANTHER" id="PTHR11764">
    <property type="entry name" value="TERPENE CYCLASE/MUTASE FAMILY MEMBER"/>
    <property type="match status" value="1"/>
</dbReference>
<name>D7SM94_VITVI</name>
<evidence type="ECO:0000313" key="2">
    <source>
        <dbReference type="Proteomes" id="UP000009183"/>
    </source>
</evidence>
<dbReference type="EMBL" id="FN594953">
    <property type="protein sequence ID" value="CBI16772.3"/>
    <property type="molecule type" value="Genomic_DNA"/>
</dbReference>
<dbReference type="InterPro" id="IPR018333">
    <property type="entry name" value="Squalene_cyclase"/>
</dbReference>
<dbReference type="InterPro" id="IPR008930">
    <property type="entry name" value="Terpenoid_cyclase/PrenylTrfase"/>
</dbReference>
<dbReference type="Gene3D" id="1.50.10.20">
    <property type="match status" value="1"/>
</dbReference>
<dbReference type="GO" id="GO:0016104">
    <property type="term" value="P:triterpenoid biosynthetic process"/>
    <property type="evidence" value="ECO:0007669"/>
    <property type="project" value="InterPro"/>
</dbReference>
<dbReference type="SUPFAM" id="SSF48239">
    <property type="entry name" value="Terpenoid cyclases/Protein prenyltransferases"/>
    <property type="match status" value="1"/>
</dbReference>
<keyword evidence="2" id="KW-1185">Reference proteome</keyword>
<dbReference type="PANTHER" id="PTHR11764:SF44">
    <property type="entry name" value="LANOSTEROL SYNTHASE"/>
    <property type="match status" value="1"/>
</dbReference>
<dbReference type="Proteomes" id="UP000009183">
    <property type="component" value="Chromosome 10, unordered"/>
</dbReference>
<dbReference type="HOGENOM" id="CLU_2459244_0_0_1"/>
<dbReference type="eggNOG" id="KOG0497">
    <property type="taxonomic scope" value="Eukaryota"/>
</dbReference>
<protein>
    <recommendedName>
        <fullName evidence="3">Cycloartenol synthase</fullName>
    </recommendedName>
</protein>
<sequence>MHWPFSKPRHKALRTVMQHIHYEDENTQYICLGPANKVLNMLCCWVEDPNSMAYKCHLSRIKDYLWMAEDGMKMQGYNGSQLWDVALTV</sequence>
<accession>D7SM94</accession>
<evidence type="ECO:0008006" key="3">
    <source>
        <dbReference type="Google" id="ProtNLM"/>
    </source>
</evidence>
<organism evidence="1 2">
    <name type="scientific">Vitis vinifera</name>
    <name type="common">Grape</name>
    <dbReference type="NCBI Taxonomy" id="29760"/>
    <lineage>
        <taxon>Eukaryota</taxon>
        <taxon>Viridiplantae</taxon>
        <taxon>Streptophyta</taxon>
        <taxon>Embryophyta</taxon>
        <taxon>Tracheophyta</taxon>
        <taxon>Spermatophyta</taxon>
        <taxon>Magnoliopsida</taxon>
        <taxon>eudicotyledons</taxon>
        <taxon>Gunneridae</taxon>
        <taxon>Pentapetalae</taxon>
        <taxon>rosids</taxon>
        <taxon>Vitales</taxon>
        <taxon>Vitaceae</taxon>
        <taxon>Viteae</taxon>
        <taxon>Vitis</taxon>
    </lineage>
</organism>
<evidence type="ECO:0000313" key="1">
    <source>
        <dbReference type="EMBL" id="CBI16772.3"/>
    </source>
</evidence>
<dbReference type="GO" id="GO:0031559">
    <property type="term" value="F:oxidosqualene cyclase activity"/>
    <property type="evidence" value="ECO:0007669"/>
    <property type="project" value="UniProtKB-ARBA"/>
</dbReference>
<dbReference type="GO" id="GO:0005811">
    <property type="term" value="C:lipid droplet"/>
    <property type="evidence" value="ECO:0007669"/>
    <property type="project" value="InterPro"/>
</dbReference>
<proteinExistence type="predicted"/>
<reference evidence="2" key="1">
    <citation type="journal article" date="2007" name="Nature">
        <title>The grapevine genome sequence suggests ancestral hexaploidization in major angiosperm phyla.</title>
        <authorList>
            <consortium name="The French-Italian Public Consortium for Grapevine Genome Characterization."/>
            <person name="Jaillon O."/>
            <person name="Aury J.-M."/>
            <person name="Noel B."/>
            <person name="Policriti A."/>
            <person name="Clepet C."/>
            <person name="Casagrande A."/>
            <person name="Choisne N."/>
            <person name="Aubourg S."/>
            <person name="Vitulo N."/>
            <person name="Jubin C."/>
            <person name="Vezzi A."/>
            <person name="Legeai F."/>
            <person name="Hugueney P."/>
            <person name="Dasilva C."/>
            <person name="Horner D."/>
            <person name="Mica E."/>
            <person name="Jublot D."/>
            <person name="Poulain J."/>
            <person name="Bruyere C."/>
            <person name="Billault A."/>
            <person name="Segurens B."/>
            <person name="Gouyvenoux M."/>
            <person name="Ugarte E."/>
            <person name="Cattonaro F."/>
            <person name="Anthouard V."/>
            <person name="Vico V."/>
            <person name="Del Fabbro C."/>
            <person name="Alaux M."/>
            <person name="Di Gaspero G."/>
            <person name="Dumas V."/>
            <person name="Felice N."/>
            <person name="Paillard S."/>
            <person name="Juman I."/>
            <person name="Moroldo M."/>
            <person name="Scalabrin S."/>
            <person name="Canaguier A."/>
            <person name="Le Clainche I."/>
            <person name="Malacrida G."/>
            <person name="Durand E."/>
            <person name="Pesole G."/>
            <person name="Laucou V."/>
            <person name="Chatelet P."/>
            <person name="Merdinoglu D."/>
            <person name="Delledonne M."/>
            <person name="Pezzotti M."/>
            <person name="Lecharny A."/>
            <person name="Scarpelli C."/>
            <person name="Artiguenave F."/>
            <person name="Pe M.E."/>
            <person name="Valle G."/>
            <person name="Morgante M."/>
            <person name="Caboche M."/>
            <person name="Adam-Blondon A.-F."/>
            <person name="Weissenbach J."/>
            <person name="Quetier F."/>
            <person name="Wincker P."/>
        </authorList>
    </citation>
    <scope>NUCLEOTIDE SEQUENCE [LARGE SCALE GENOMIC DNA]</scope>
    <source>
        <strain evidence="2">cv. Pinot noir / PN40024</strain>
    </source>
</reference>
<dbReference type="PaxDb" id="29760-VIT_10s0116g01060.t01"/>